<dbReference type="Proteomes" id="UP000063234">
    <property type="component" value="Chromosome"/>
</dbReference>
<dbReference type="InterPro" id="IPR027304">
    <property type="entry name" value="Trigger_fact/SurA_dom_sf"/>
</dbReference>
<evidence type="ECO:0000313" key="2">
    <source>
        <dbReference type="Proteomes" id="UP000063234"/>
    </source>
</evidence>
<gene>
    <name evidence="1" type="ORF">TST_0958</name>
</gene>
<name>A0A0S3QTY1_THET7</name>
<evidence type="ECO:0000313" key="1">
    <source>
        <dbReference type="EMBL" id="BAT71756.1"/>
    </source>
</evidence>
<dbReference type="AlphaFoldDB" id="A0A0S3QTY1"/>
<accession>A0A0S3QTY1</accession>
<dbReference type="RefSeq" id="WP_068549754.1">
    <property type="nucleotide sequence ID" value="NZ_AP013035.1"/>
</dbReference>
<proteinExistence type="predicted"/>
<evidence type="ECO:0008006" key="3">
    <source>
        <dbReference type="Google" id="ProtNLM"/>
    </source>
</evidence>
<protein>
    <recommendedName>
        <fullName evidence="3">PpiC domain-containing protein</fullName>
    </recommendedName>
</protein>
<dbReference type="SUPFAM" id="SSF109998">
    <property type="entry name" value="Triger factor/SurA peptide-binding domain-like"/>
    <property type="match status" value="1"/>
</dbReference>
<organism evidence="1 2">
    <name type="scientific">Thermosulfidibacter takaii (strain DSM 17441 / JCM 13301 / NBRC 103674 / ABI70S6)</name>
    <dbReference type="NCBI Taxonomy" id="1298851"/>
    <lineage>
        <taxon>Bacteria</taxon>
        <taxon>Pseudomonadati</taxon>
        <taxon>Thermosulfidibacterota</taxon>
        <taxon>Thermosulfidibacteria</taxon>
        <taxon>Thermosulfidibacterales</taxon>
        <taxon>Thermosulfidibacteraceae</taxon>
    </lineage>
</organism>
<dbReference type="EMBL" id="AP013035">
    <property type="protein sequence ID" value="BAT71756.1"/>
    <property type="molecule type" value="Genomic_DNA"/>
</dbReference>
<keyword evidence="2" id="KW-1185">Reference proteome</keyword>
<sequence>MILMTILLSVVIATGQGIKITDKDMNPYIRKFSHIYGHKPESFEEKREVLMNLLADKLMLKRAKEIHLDKDPTFLSEWSKAKKELYSKCEKNGIPSEKCKVIADSLKKVLLIGFLEEKEVLPKIQVSEDEIDILVENHRGIKRGKTLDRNGARQFLLEKKKWEVIEHYVKWLMKRYDVKINKGALKELR</sequence>
<reference evidence="2" key="1">
    <citation type="journal article" date="2018" name="Science">
        <title>A primordial and reversible TCA cycle in a facultatively chemolithoautotrophic thermophile.</title>
        <authorList>
            <person name="Nunoura T."/>
            <person name="Chikaraishi Y."/>
            <person name="Izaki R."/>
            <person name="Suwa T."/>
            <person name="Sato T."/>
            <person name="Harada T."/>
            <person name="Mori K."/>
            <person name="Kato Y."/>
            <person name="Miyazaki M."/>
            <person name="Shimamura S."/>
            <person name="Yanagawa K."/>
            <person name="Shuto A."/>
            <person name="Ohkouchi N."/>
            <person name="Fujita N."/>
            <person name="Takaki Y."/>
            <person name="Atomi H."/>
            <person name="Takai K."/>
        </authorList>
    </citation>
    <scope>NUCLEOTIDE SEQUENCE [LARGE SCALE GENOMIC DNA]</scope>
    <source>
        <strain evidence="2">DSM 17441 / JCM 13301 / NBRC 103674 / ABI70S6</strain>
    </source>
</reference>
<dbReference type="Gene3D" id="1.10.4030.10">
    <property type="entry name" value="Porin chaperone SurA, peptide-binding domain"/>
    <property type="match status" value="1"/>
</dbReference>
<dbReference type="KEGG" id="ttk:TST_0958"/>